<dbReference type="Proteomes" id="UP000694892">
    <property type="component" value="Chromosome 9_10L"/>
</dbReference>
<evidence type="ECO:0000313" key="1">
    <source>
        <dbReference type="EMBL" id="OCT62651.1"/>
    </source>
</evidence>
<dbReference type="EMBL" id="CM004482">
    <property type="protein sequence ID" value="OCT62651.1"/>
    <property type="molecule type" value="Genomic_DNA"/>
</dbReference>
<protein>
    <submittedName>
        <fullName evidence="1">Uncharacterized protein</fullName>
    </submittedName>
</protein>
<organism evidence="1 2">
    <name type="scientific">Xenopus laevis</name>
    <name type="common">African clawed frog</name>
    <dbReference type="NCBI Taxonomy" id="8355"/>
    <lineage>
        <taxon>Eukaryota</taxon>
        <taxon>Metazoa</taxon>
        <taxon>Chordata</taxon>
        <taxon>Craniata</taxon>
        <taxon>Vertebrata</taxon>
        <taxon>Euteleostomi</taxon>
        <taxon>Amphibia</taxon>
        <taxon>Batrachia</taxon>
        <taxon>Anura</taxon>
        <taxon>Pipoidea</taxon>
        <taxon>Pipidae</taxon>
        <taxon>Xenopodinae</taxon>
        <taxon>Xenopus</taxon>
        <taxon>Xenopus</taxon>
    </lineage>
</organism>
<accession>A0A974BXH6</accession>
<reference evidence="2" key="1">
    <citation type="journal article" date="2016" name="Nature">
        <title>Genome evolution in the allotetraploid frog Xenopus laevis.</title>
        <authorList>
            <person name="Session A.M."/>
            <person name="Uno Y."/>
            <person name="Kwon T."/>
            <person name="Chapman J.A."/>
            <person name="Toyoda A."/>
            <person name="Takahashi S."/>
            <person name="Fukui A."/>
            <person name="Hikosaka A."/>
            <person name="Suzuki A."/>
            <person name="Kondo M."/>
            <person name="van Heeringen S.J."/>
            <person name="Quigley I."/>
            <person name="Heinz S."/>
            <person name="Ogino H."/>
            <person name="Ochi H."/>
            <person name="Hellsten U."/>
            <person name="Lyons J.B."/>
            <person name="Simakov O."/>
            <person name="Putnam N."/>
            <person name="Stites J."/>
            <person name="Kuroki Y."/>
            <person name="Tanaka T."/>
            <person name="Michiue T."/>
            <person name="Watanabe M."/>
            <person name="Bogdanovic O."/>
            <person name="Lister R."/>
            <person name="Georgiou G."/>
            <person name="Paranjpe S.S."/>
            <person name="van Kruijsbergen I."/>
            <person name="Shu S."/>
            <person name="Carlson J."/>
            <person name="Kinoshita T."/>
            <person name="Ohta Y."/>
            <person name="Mawaribuchi S."/>
            <person name="Jenkins J."/>
            <person name="Grimwood J."/>
            <person name="Schmutz J."/>
            <person name="Mitros T."/>
            <person name="Mozaffari S.V."/>
            <person name="Suzuki Y."/>
            <person name="Haramoto Y."/>
            <person name="Yamamoto T.S."/>
            <person name="Takagi C."/>
            <person name="Heald R."/>
            <person name="Miller K."/>
            <person name="Haudenschild C."/>
            <person name="Kitzman J."/>
            <person name="Nakayama T."/>
            <person name="Izutsu Y."/>
            <person name="Robert J."/>
            <person name="Fortriede J."/>
            <person name="Burns K."/>
            <person name="Lotay V."/>
            <person name="Karimi K."/>
            <person name="Yasuoka Y."/>
            <person name="Dichmann D.S."/>
            <person name="Flajnik M.F."/>
            <person name="Houston D.W."/>
            <person name="Shendure J."/>
            <person name="DuPasquier L."/>
            <person name="Vize P.D."/>
            <person name="Zorn A.M."/>
            <person name="Ito M."/>
            <person name="Marcotte E.M."/>
            <person name="Wallingford J.B."/>
            <person name="Ito Y."/>
            <person name="Asashima M."/>
            <person name="Ueno N."/>
            <person name="Matsuda Y."/>
            <person name="Veenstra G.J."/>
            <person name="Fujiyama A."/>
            <person name="Harland R.M."/>
            <person name="Taira M."/>
            <person name="Rokhsar D.S."/>
        </authorList>
    </citation>
    <scope>NUCLEOTIDE SEQUENCE [LARGE SCALE GENOMIC DNA]</scope>
    <source>
        <strain evidence="2">J</strain>
    </source>
</reference>
<name>A0A974BXH6_XENLA</name>
<sequence>MEKVSMTTFTLVTHIRKCGVDSVQNVRRVVGFMEILELYKPIPGSNNRLNEFGKDNFPLINREVRNICKPLIIMVTIGNQSTRSNLVVYSRERFD</sequence>
<proteinExistence type="predicted"/>
<evidence type="ECO:0000313" key="2">
    <source>
        <dbReference type="Proteomes" id="UP000694892"/>
    </source>
</evidence>
<gene>
    <name evidence="1" type="ORF">XELAEV_18043737mg</name>
</gene>
<dbReference type="AlphaFoldDB" id="A0A974BXH6"/>